<evidence type="ECO:0000256" key="6">
    <source>
        <dbReference type="ARBA" id="ARBA00023242"/>
    </source>
</evidence>
<dbReference type="InterPro" id="IPR047021">
    <property type="entry name" value="REXO1/3/4-like"/>
</dbReference>
<dbReference type="STRING" id="92696.A0A4R0RR29"/>
<evidence type="ECO:0000256" key="7">
    <source>
        <dbReference type="SAM" id="MobiDB-lite"/>
    </source>
</evidence>
<comment type="similarity">
    <text evidence="2">Belongs to the REXO1/REXO3 family.</text>
</comment>
<keyword evidence="10" id="KW-1185">Reference proteome</keyword>
<name>A0A4R0RR29_9APHY</name>
<feature type="compositionally biased region" description="Low complexity" evidence="7">
    <location>
        <begin position="44"/>
        <end position="65"/>
    </location>
</feature>
<evidence type="ECO:0000256" key="2">
    <source>
        <dbReference type="ARBA" id="ARBA00006357"/>
    </source>
</evidence>
<evidence type="ECO:0000259" key="8">
    <source>
        <dbReference type="SMART" id="SM00479"/>
    </source>
</evidence>
<dbReference type="EMBL" id="RWJN01000036">
    <property type="protein sequence ID" value="TCD69652.1"/>
    <property type="molecule type" value="Genomic_DNA"/>
</dbReference>
<dbReference type="Gene3D" id="3.30.420.10">
    <property type="entry name" value="Ribonuclease H-like superfamily/Ribonuclease H"/>
    <property type="match status" value="1"/>
</dbReference>
<dbReference type="SUPFAM" id="SSF53098">
    <property type="entry name" value="Ribonuclease H-like"/>
    <property type="match status" value="1"/>
</dbReference>
<feature type="region of interest" description="Disordered" evidence="7">
    <location>
        <begin position="519"/>
        <end position="572"/>
    </location>
</feature>
<dbReference type="AlphaFoldDB" id="A0A4R0RR29"/>
<evidence type="ECO:0000313" key="10">
    <source>
        <dbReference type="Proteomes" id="UP000292702"/>
    </source>
</evidence>
<dbReference type="GO" id="GO:0004527">
    <property type="term" value="F:exonuclease activity"/>
    <property type="evidence" value="ECO:0007669"/>
    <property type="project" value="UniProtKB-KW"/>
</dbReference>
<evidence type="ECO:0000313" key="9">
    <source>
        <dbReference type="EMBL" id="TCD69652.1"/>
    </source>
</evidence>
<dbReference type="InterPro" id="IPR013520">
    <property type="entry name" value="Ribonucl_H"/>
</dbReference>
<comment type="subcellular location">
    <subcellularLocation>
        <location evidence="1">Nucleus</location>
    </subcellularLocation>
</comment>
<feature type="compositionally biased region" description="Polar residues" evidence="7">
    <location>
        <begin position="216"/>
        <end position="225"/>
    </location>
</feature>
<evidence type="ECO:0000256" key="4">
    <source>
        <dbReference type="ARBA" id="ARBA00022801"/>
    </source>
</evidence>
<evidence type="ECO:0000256" key="3">
    <source>
        <dbReference type="ARBA" id="ARBA00022722"/>
    </source>
</evidence>
<dbReference type="GO" id="GO:0005634">
    <property type="term" value="C:nucleus"/>
    <property type="evidence" value="ECO:0007669"/>
    <property type="project" value="UniProtKB-SubCell"/>
</dbReference>
<feature type="region of interest" description="Disordered" evidence="7">
    <location>
        <begin position="11"/>
        <end position="115"/>
    </location>
</feature>
<dbReference type="InterPro" id="IPR012337">
    <property type="entry name" value="RNaseH-like_sf"/>
</dbReference>
<organism evidence="9 10">
    <name type="scientific">Steccherinum ochraceum</name>
    <dbReference type="NCBI Taxonomy" id="92696"/>
    <lineage>
        <taxon>Eukaryota</taxon>
        <taxon>Fungi</taxon>
        <taxon>Dikarya</taxon>
        <taxon>Basidiomycota</taxon>
        <taxon>Agaricomycotina</taxon>
        <taxon>Agaricomycetes</taxon>
        <taxon>Polyporales</taxon>
        <taxon>Steccherinaceae</taxon>
        <taxon>Steccherinum</taxon>
    </lineage>
</organism>
<feature type="compositionally biased region" description="Polar residues" evidence="7">
    <location>
        <begin position="71"/>
        <end position="100"/>
    </location>
</feature>
<protein>
    <submittedName>
        <fullName evidence="9">RNA exonuclease 3</fullName>
    </submittedName>
</protein>
<dbReference type="InterPro" id="IPR036397">
    <property type="entry name" value="RNaseH_sf"/>
</dbReference>
<feature type="domain" description="Exonuclease" evidence="8">
    <location>
        <begin position="362"/>
        <end position="520"/>
    </location>
</feature>
<keyword evidence="3" id="KW-0540">Nuclease</keyword>
<dbReference type="SMART" id="SM00479">
    <property type="entry name" value="EXOIII"/>
    <property type="match status" value="1"/>
</dbReference>
<keyword evidence="6" id="KW-0539">Nucleus</keyword>
<dbReference type="GO" id="GO:0003676">
    <property type="term" value="F:nucleic acid binding"/>
    <property type="evidence" value="ECO:0007669"/>
    <property type="project" value="InterPro"/>
</dbReference>
<comment type="caution">
    <text evidence="9">The sequence shown here is derived from an EMBL/GenBank/DDBJ whole genome shotgun (WGS) entry which is preliminary data.</text>
</comment>
<dbReference type="PANTHER" id="PTHR12801">
    <property type="entry name" value="RNA EXONUCLEASE REXO1 / RECO3 FAMILY MEMBER-RELATED"/>
    <property type="match status" value="1"/>
</dbReference>
<gene>
    <name evidence="9" type="primary">REX3</name>
    <name evidence="9" type="ORF">EIP91_006669</name>
</gene>
<proteinExistence type="inferred from homology"/>
<evidence type="ECO:0000256" key="5">
    <source>
        <dbReference type="ARBA" id="ARBA00022839"/>
    </source>
</evidence>
<feature type="compositionally biased region" description="Low complexity" evidence="7">
    <location>
        <begin position="544"/>
        <end position="564"/>
    </location>
</feature>
<keyword evidence="4" id="KW-0378">Hydrolase</keyword>
<dbReference type="InterPro" id="IPR034922">
    <property type="entry name" value="REX1-like_exo"/>
</dbReference>
<dbReference type="Proteomes" id="UP000292702">
    <property type="component" value="Unassembled WGS sequence"/>
</dbReference>
<sequence length="572" mass="62897">MFPVLNLFQRDPCPERDTCKRPNCIFSHDPNTAPTPTPRILVESPQVSASSGSGSSTPSSSKITTPRPPDTSRQQSSQIKRGISSPMSPSLKAGSSSLAGRSTGEPPRKLQRVGTVQKPVAIPTATTNSNGVPILRVNAAQSTVPLPVRQAMIKTLFEHFEVLYERLLPNNPSLAAEHTLKQEEEVYKASTKTTYRNAILSSVASLKRRPPPDSMSHPSVGTQEQIAKREEEKKKLQSLQLTNSHLEPYVLSVEQMKEWGYITEIPEGDGGSKPSEEGAVQNCERCGQPFQVKRREEAEECVHHWGRKFTSKQNGEKSRIWTCCSRAYGEEGCARGPHVFYESDPKDLHRRHAFSHTRAAKSSSEPSSSKDTALDIVALDYSAGKEVYDEHVRMDEGVEVIDFNTRFSGVTEDDYAKAVLPLASIRDSLDALINSNTILIGHALENDLKTLRMIHHRCVDTAIMFPHRAGPPYRRSLRDLVKEHLGKTIQSGGGTTGHSSLEDSIATLDLVRWHVLNGPKPKPKYAKAPPKPIAESSGHASTSATPKTMKTPTVTPVTSTAESPLRILDSGW</sequence>
<dbReference type="PANTHER" id="PTHR12801:SF115">
    <property type="entry name" value="FI18136P1-RELATED"/>
    <property type="match status" value="1"/>
</dbReference>
<feature type="region of interest" description="Disordered" evidence="7">
    <location>
        <begin position="205"/>
        <end position="228"/>
    </location>
</feature>
<evidence type="ECO:0000256" key="1">
    <source>
        <dbReference type="ARBA" id="ARBA00004123"/>
    </source>
</evidence>
<reference evidence="9 10" key="1">
    <citation type="submission" date="2018-11" db="EMBL/GenBank/DDBJ databases">
        <title>Genome assembly of Steccherinum ochraceum LE-BIN_3174, the white-rot fungus of the Steccherinaceae family (The Residual Polyporoid clade, Polyporales, Basidiomycota).</title>
        <authorList>
            <person name="Fedorova T.V."/>
            <person name="Glazunova O.A."/>
            <person name="Landesman E.O."/>
            <person name="Moiseenko K.V."/>
            <person name="Psurtseva N.V."/>
            <person name="Savinova O.S."/>
            <person name="Shakhova N.V."/>
            <person name="Tyazhelova T.V."/>
            <person name="Vasina D.V."/>
        </authorList>
    </citation>
    <scope>NUCLEOTIDE SEQUENCE [LARGE SCALE GENOMIC DNA]</scope>
    <source>
        <strain evidence="9 10">LE-BIN_3174</strain>
    </source>
</reference>
<accession>A0A4R0RR29</accession>
<keyword evidence="5 9" id="KW-0269">Exonuclease</keyword>
<dbReference type="CDD" id="cd06145">
    <property type="entry name" value="REX1_like"/>
    <property type="match status" value="1"/>
</dbReference>
<dbReference type="OrthoDB" id="8191639at2759"/>